<feature type="compositionally biased region" description="Basic and acidic residues" evidence="1">
    <location>
        <begin position="16"/>
        <end position="26"/>
    </location>
</feature>
<feature type="compositionally biased region" description="Basic residues" evidence="1">
    <location>
        <begin position="181"/>
        <end position="193"/>
    </location>
</feature>
<evidence type="ECO:0000313" key="2">
    <source>
        <dbReference type="EMBL" id="AEK06235.1"/>
    </source>
</evidence>
<dbReference type="EMBL" id="JN153039">
    <property type="protein sequence ID" value="AEK06235.1"/>
    <property type="molecule type" value="Genomic_DNA"/>
</dbReference>
<reference evidence="2" key="1">
    <citation type="submission" date="2011-06" db="EMBL/GenBank/DDBJ databases">
        <title>Streptomyces rochei endoglucanase gene.</title>
        <authorList>
            <person name="Raghu Sundaresan N."/>
            <person name="Tirumurugaan K."/>
            <person name="Yuvraj T."/>
            <person name="Vijayarani K."/>
            <person name="Kumanan K."/>
            <person name="Parthiban M."/>
        </authorList>
    </citation>
    <scope>NUCLEOTIDE SEQUENCE</scope>
</reference>
<proteinExistence type="predicted"/>
<protein>
    <submittedName>
        <fullName evidence="2">Endoglucanase</fullName>
    </submittedName>
</protein>
<name>G1EUW7_STRRO</name>
<feature type="compositionally biased region" description="Basic and acidic residues" evidence="1">
    <location>
        <begin position="33"/>
        <end position="49"/>
    </location>
</feature>
<accession>G1EUW7</accession>
<organism evidence="2">
    <name type="scientific">Streptomyces rochei</name>
    <name type="common">Streptomyces parvullus</name>
    <dbReference type="NCBI Taxonomy" id="1928"/>
    <lineage>
        <taxon>Bacteria</taxon>
        <taxon>Bacillati</taxon>
        <taxon>Actinomycetota</taxon>
        <taxon>Actinomycetes</taxon>
        <taxon>Kitasatosporales</taxon>
        <taxon>Streptomycetaceae</taxon>
        <taxon>Streptomyces</taxon>
        <taxon>Streptomyces rochei group</taxon>
    </lineage>
</organism>
<feature type="region of interest" description="Disordered" evidence="1">
    <location>
        <begin position="136"/>
        <end position="271"/>
    </location>
</feature>
<feature type="non-terminal residue" evidence="2">
    <location>
        <position position="314"/>
    </location>
</feature>
<feature type="compositionally biased region" description="Basic and acidic residues" evidence="1">
    <location>
        <begin position="194"/>
        <end position="215"/>
    </location>
</feature>
<evidence type="ECO:0000256" key="1">
    <source>
        <dbReference type="SAM" id="MobiDB-lite"/>
    </source>
</evidence>
<feature type="compositionally biased region" description="Basic and acidic residues" evidence="1">
    <location>
        <begin position="222"/>
        <end position="240"/>
    </location>
</feature>
<sequence length="314" mass="35876">MYRQWLGGAPHRSRRARGDADRDRPRPGRHHDLRGVRLDRHPGPLRRPEQPLGHRRHPVRHRHRVRLPDHAGRRLGADQRRAEVVPLGLQRLSLHELFAGHRAPRAHQRHLLRAQQHLVQLCQQRRVQRLVRHLAGPDAPHRRGEPDRDHDLVQPGGSDPADRLAGGHGQRGRAHLGGVVRRQRHQRRAVVRRSVRDRQLELRRDGLRPGDRRPWDGGQRLVPDEHPGRFRAVTERRGPRGDSISSTVNTGGSQNPSDPNGPARSSTARVVTRRTCGRRLHPPNVTDHQHRFGLPLNAADQLHLTWAKASARLV</sequence>
<feature type="region of interest" description="Disordered" evidence="1">
    <location>
        <begin position="1"/>
        <end position="57"/>
    </location>
</feature>
<feature type="compositionally biased region" description="Basic and acidic residues" evidence="1">
    <location>
        <begin position="139"/>
        <end position="152"/>
    </location>
</feature>
<dbReference type="AlphaFoldDB" id="G1EUW7"/>
<feature type="compositionally biased region" description="Polar residues" evidence="1">
    <location>
        <begin position="243"/>
        <end position="258"/>
    </location>
</feature>